<organism evidence="1 2">
    <name type="scientific">Hemibagrus wyckioides</name>
    <dbReference type="NCBI Taxonomy" id="337641"/>
    <lineage>
        <taxon>Eukaryota</taxon>
        <taxon>Metazoa</taxon>
        <taxon>Chordata</taxon>
        <taxon>Craniata</taxon>
        <taxon>Vertebrata</taxon>
        <taxon>Euteleostomi</taxon>
        <taxon>Actinopterygii</taxon>
        <taxon>Neopterygii</taxon>
        <taxon>Teleostei</taxon>
        <taxon>Ostariophysi</taxon>
        <taxon>Siluriformes</taxon>
        <taxon>Bagridae</taxon>
        <taxon>Hemibagrus</taxon>
    </lineage>
</organism>
<gene>
    <name evidence="1" type="ORF">KOW79_015665</name>
</gene>
<dbReference type="Proteomes" id="UP000824219">
    <property type="component" value="Linkage Group LG18"/>
</dbReference>
<evidence type="ECO:0000313" key="2">
    <source>
        <dbReference type="Proteomes" id="UP000824219"/>
    </source>
</evidence>
<keyword evidence="2" id="KW-1185">Reference proteome</keyword>
<comment type="caution">
    <text evidence="1">The sequence shown here is derived from an EMBL/GenBank/DDBJ whole genome shotgun (WGS) entry which is preliminary data.</text>
</comment>
<accession>A0A9D3NFM4</accession>
<evidence type="ECO:0000313" key="1">
    <source>
        <dbReference type="EMBL" id="KAG7321250.1"/>
    </source>
</evidence>
<sequence>MTQKIWTSQVTSWPCPSPVAWACAAIPSSSFPVSHSCCIFYITSPQLPQQQALLLSHMLPALLQLSSPERGPTRSLCGSPAGVGYCFSTDLTAVTTFAPCAQKSARLSS</sequence>
<dbReference type="AlphaFoldDB" id="A0A9D3NFM4"/>
<reference evidence="1 2" key="1">
    <citation type="submission" date="2021-06" db="EMBL/GenBank/DDBJ databases">
        <title>Chromosome-level genome assembly of the red-tail catfish (Hemibagrus wyckioides).</title>
        <authorList>
            <person name="Shao F."/>
        </authorList>
    </citation>
    <scope>NUCLEOTIDE SEQUENCE [LARGE SCALE GENOMIC DNA]</scope>
    <source>
        <strain evidence="1">EC202008001</strain>
        <tissue evidence="1">Blood</tissue>
    </source>
</reference>
<dbReference type="EMBL" id="JAHKSW010000018">
    <property type="protein sequence ID" value="KAG7321250.1"/>
    <property type="molecule type" value="Genomic_DNA"/>
</dbReference>
<proteinExistence type="predicted"/>
<name>A0A9D3NFM4_9TELE</name>
<protein>
    <submittedName>
        <fullName evidence="1">Uncharacterized protein</fullName>
    </submittedName>
</protein>